<protein>
    <submittedName>
        <fullName evidence="2">Uncharacterized protein</fullName>
    </submittedName>
</protein>
<gene>
    <name evidence="2" type="ORF">EVAR_45472_1</name>
</gene>
<dbReference type="EMBL" id="BGZK01000546">
    <property type="protein sequence ID" value="GBP49496.1"/>
    <property type="molecule type" value="Genomic_DNA"/>
</dbReference>
<evidence type="ECO:0000256" key="1">
    <source>
        <dbReference type="SAM" id="MobiDB-lite"/>
    </source>
</evidence>
<sequence>MRHATGPAESVGAGDRVGGVAKRALLGAGSPRHPSLRPSLRPRVVPGPCPGLFLATGYVTLVKPSPRIPFCSLSLTNRKEYFVPRE</sequence>
<dbReference type="AlphaFoldDB" id="A0A4C1WDM5"/>
<keyword evidence="3" id="KW-1185">Reference proteome</keyword>
<evidence type="ECO:0000313" key="2">
    <source>
        <dbReference type="EMBL" id="GBP49496.1"/>
    </source>
</evidence>
<feature type="compositionally biased region" description="Low complexity" evidence="1">
    <location>
        <begin position="29"/>
        <end position="42"/>
    </location>
</feature>
<name>A0A4C1WDM5_EUMVA</name>
<comment type="caution">
    <text evidence="2">The sequence shown here is derived from an EMBL/GenBank/DDBJ whole genome shotgun (WGS) entry which is preliminary data.</text>
</comment>
<evidence type="ECO:0000313" key="3">
    <source>
        <dbReference type="Proteomes" id="UP000299102"/>
    </source>
</evidence>
<dbReference type="Proteomes" id="UP000299102">
    <property type="component" value="Unassembled WGS sequence"/>
</dbReference>
<proteinExistence type="predicted"/>
<feature type="region of interest" description="Disordered" evidence="1">
    <location>
        <begin position="22"/>
        <end position="42"/>
    </location>
</feature>
<reference evidence="2 3" key="1">
    <citation type="journal article" date="2019" name="Commun. Biol.">
        <title>The bagworm genome reveals a unique fibroin gene that provides high tensile strength.</title>
        <authorList>
            <person name="Kono N."/>
            <person name="Nakamura H."/>
            <person name="Ohtoshi R."/>
            <person name="Tomita M."/>
            <person name="Numata K."/>
            <person name="Arakawa K."/>
        </authorList>
    </citation>
    <scope>NUCLEOTIDE SEQUENCE [LARGE SCALE GENOMIC DNA]</scope>
</reference>
<organism evidence="2 3">
    <name type="scientific">Eumeta variegata</name>
    <name type="common">Bagworm moth</name>
    <name type="synonym">Eumeta japonica</name>
    <dbReference type="NCBI Taxonomy" id="151549"/>
    <lineage>
        <taxon>Eukaryota</taxon>
        <taxon>Metazoa</taxon>
        <taxon>Ecdysozoa</taxon>
        <taxon>Arthropoda</taxon>
        <taxon>Hexapoda</taxon>
        <taxon>Insecta</taxon>
        <taxon>Pterygota</taxon>
        <taxon>Neoptera</taxon>
        <taxon>Endopterygota</taxon>
        <taxon>Lepidoptera</taxon>
        <taxon>Glossata</taxon>
        <taxon>Ditrysia</taxon>
        <taxon>Tineoidea</taxon>
        <taxon>Psychidae</taxon>
        <taxon>Oiketicinae</taxon>
        <taxon>Eumeta</taxon>
    </lineage>
</organism>
<accession>A0A4C1WDM5</accession>